<keyword evidence="10" id="KW-1185">Reference proteome</keyword>
<evidence type="ECO:0000256" key="8">
    <source>
        <dbReference type="SAM" id="SignalP"/>
    </source>
</evidence>
<sequence>MTRGKVYCRSFTWTVCVCVALLTSKACGDAAILNISYITESQNAGSRQYVSYCAAFNPELSSLPAATTRTAEWKKLEWDGDKDLCDDYGRESRLTPGAVLAVSRRNCSAYDQGMQAEKMQASGLIIASHKMFFPGQPNITWKHPSTFPILILKMTDMARIEELPFRESWLISMQALVDTYVVDGSGIILILMAVIVIAVGSYRSGQHQYSTIRNTHFGFVNAVEGGNVVSPSNKPVEGAQGASVHFGPGAAIVFAIFMTGLLVLMYFFYDFLVYLFIALFAIGATSGMFECFRPILQWTEAGLCRIPLGTGFVGNCCGGYLDIRAVLLLLISAGLSVFWVISRNQPYGWILLDILGSFLLISVLIGILLPSLKACTIFLCLLFIYDVFFVFITPFFTKDGQSVMIQVATGGYDPTRDSGGGQREVIPAAFKIPHIPTGALCENLFEDASYSLLGFGDVMVPGFLISFLRGFELVLGIRPVYSVSACIAYFVSLIATTAALIFMRTGQPALLYIVPILLLTIYFIAWRRREMSLLWRGNLTQLYVERQRSYGSEVLSDTENAPPASLPVAIVPSSTTNSDAEVI</sequence>
<feature type="transmembrane region" description="Helical" evidence="7">
    <location>
        <begin position="275"/>
        <end position="296"/>
    </location>
</feature>
<evidence type="ECO:0000256" key="3">
    <source>
        <dbReference type="ARBA" id="ARBA00022692"/>
    </source>
</evidence>
<comment type="caution">
    <text evidence="9">The sequence shown here is derived from an EMBL/GenBank/DDBJ whole genome shotgun (WGS) entry which is preliminary data.</text>
</comment>
<organism evidence="9 10">
    <name type="scientific">Ramazzottius varieornatus</name>
    <name type="common">Water bear</name>
    <name type="synonym">Tardigrade</name>
    <dbReference type="NCBI Taxonomy" id="947166"/>
    <lineage>
        <taxon>Eukaryota</taxon>
        <taxon>Metazoa</taxon>
        <taxon>Ecdysozoa</taxon>
        <taxon>Tardigrada</taxon>
        <taxon>Eutardigrada</taxon>
        <taxon>Parachela</taxon>
        <taxon>Hypsibioidea</taxon>
        <taxon>Ramazzottiidae</taxon>
        <taxon>Ramazzottius</taxon>
    </lineage>
</organism>
<dbReference type="GO" id="GO:0042500">
    <property type="term" value="F:aspartic endopeptidase activity, intramembrane cleaving"/>
    <property type="evidence" value="ECO:0007669"/>
    <property type="project" value="InterPro"/>
</dbReference>
<feature type="chain" id="PRO_5008898716" description="PA domain-containing protein" evidence="8">
    <location>
        <begin position="31"/>
        <end position="583"/>
    </location>
</feature>
<dbReference type="SMART" id="SM00730">
    <property type="entry name" value="PSN"/>
    <property type="match status" value="1"/>
</dbReference>
<evidence type="ECO:0000256" key="6">
    <source>
        <dbReference type="ARBA" id="ARBA00023136"/>
    </source>
</evidence>
<evidence type="ECO:0000256" key="4">
    <source>
        <dbReference type="ARBA" id="ARBA00022801"/>
    </source>
</evidence>
<evidence type="ECO:0000256" key="1">
    <source>
        <dbReference type="ARBA" id="ARBA00004127"/>
    </source>
</evidence>
<evidence type="ECO:0000256" key="7">
    <source>
        <dbReference type="SAM" id="Phobius"/>
    </source>
</evidence>
<evidence type="ECO:0000256" key="5">
    <source>
        <dbReference type="ARBA" id="ARBA00022989"/>
    </source>
</evidence>
<feature type="transmembrane region" description="Helical" evidence="7">
    <location>
        <begin position="509"/>
        <end position="526"/>
    </location>
</feature>
<protein>
    <recommendedName>
        <fullName evidence="11">PA domain-containing protein</fullName>
    </recommendedName>
</protein>
<keyword evidence="8" id="KW-0732">Signal</keyword>
<feature type="transmembrane region" description="Helical" evidence="7">
    <location>
        <begin position="317"/>
        <end position="341"/>
    </location>
</feature>
<dbReference type="GO" id="GO:0098554">
    <property type="term" value="C:cytoplasmic side of endoplasmic reticulum membrane"/>
    <property type="evidence" value="ECO:0007669"/>
    <property type="project" value="TreeGrafter"/>
</dbReference>
<evidence type="ECO:0008006" key="11">
    <source>
        <dbReference type="Google" id="ProtNLM"/>
    </source>
</evidence>
<accession>A0A1D1VQ32</accession>
<dbReference type="GO" id="GO:0005765">
    <property type="term" value="C:lysosomal membrane"/>
    <property type="evidence" value="ECO:0007669"/>
    <property type="project" value="TreeGrafter"/>
</dbReference>
<comment type="similarity">
    <text evidence="2">Belongs to the peptidase A22B family.</text>
</comment>
<feature type="transmembrane region" description="Helical" evidence="7">
    <location>
        <begin position="448"/>
        <end position="468"/>
    </location>
</feature>
<feature type="transmembrane region" description="Helical" evidence="7">
    <location>
        <begin position="250"/>
        <end position="269"/>
    </location>
</feature>
<dbReference type="GO" id="GO:0030660">
    <property type="term" value="C:Golgi-associated vesicle membrane"/>
    <property type="evidence" value="ECO:0007669"/>
    <property type="project" value="TreeGrafter"/>
</dbReference>
<gene>
    <name evidence="9" type="primary">RvY_14077-1</name>
    <name evidence="9" type="synonym">RvY_14077.1</name>
    <name evidence="9" type="ORF">RvY_14077</name>
</gene>
<keyword evidence="5 7" id="KW-1133">Transmembrane helix</keyword>
<dbReference type="InterPro" id="IPR007369">
    <property type="entry name" value="Peptidase_A22B_SPP"/>
</dbReference>
<feature type="signal peptide" evidence="8">
    <location>
        <begin position="1"/>
        <end position="30"/>
    </location>
</feature>
<dbReference type="EMBL" id="BDGG01000009">
    <property type="protein sequence ID" value="GAV03687.1"/>
    <property type="molecule type" value="Genomic_DNA"/>
</dbReference>
<feature type="transmembrane region" description="Helical" evidence="7">
    <location>
        <begin position="480"/>
        <end position="503"/>
    </location>
</feature>
<evidence type="ECO:0000313" key="9">
    <source>
        <dbReference type="EMBL" id="GAV03687.1"/>
    </source>
</evidence>
<comment type="subcellular location">
    <subcellularLocation>
        <location evidence="1">Endomembrane system</location>
        <topology evidence="1">Multi-pass membrane protein</topology>
    </subcellularLocation>
</comment>
<dbReference type="OrthoDB" id="29661at2759"/>
<evidence type="ECO:0000256" key="2">
    <source>
        <dbReference type="ARBA" id="ARBA00006859"/>
    </source>
</evidence>
<dbReference type="STRING" id="947166.A0A1D1VQ32"/>
<dbReference type="PANTHER" id="PTHR12174">
    <property type="entry name" value="SIGNAL PEPTIDE PEPTIDASE"/>
    <property type="match status" value="1"/>
</dbReference>
<feature type="transmembrane region" description="Helical" evidence="7">
    <location>
        <begin position="347"/>
        <end position="369"/>
    </location>
</feature>
<proteinExistence type="inferred from homology"/>
<feature type="transmembrane region" description="Helical" evidence="7">
    <location>
        <begin position="180"/>
        <end position="202"/>
    </location>
</feature>
<dbReference type="InterPro" id="IPR006639">
    <property type="entry name" value="Preselin/SPP"/>
</dbReference>
<keyword evidence="4" id="KW-0378">Hydrolase</keyword>
<dbReference type="Proteomes" id="UP000186922">
    <property type="component" value="Unassembled WGS sequence"/>
</dbReference>
<dbReference type="Pfam" id="PF04258">
    <property type="entry name" value="Peptidase_A22B"/>
    <property type="match status" value="1"/>
</dbReference>
<dbReference type="PANTHER" id="PTHR12174:SF103">
    <property type="entry name" value="INTRAMEMBRANE PROTEASE (IMPAS) FAMILY"/>
    <property type="match status" value="1"/>
</dbReference>
<dbReference type="GO" id="GO:0098553">
    <property type="term" value="C:lumenal side of endoplasmic reticulum membrane"/>
    <property type="evidence" value="ECO:0007669"/>
    <property type="project" value="TreeGrafter"/>
</dbReference>
<reference evidence="9 10" key="1">
    <citation type="journal article" date="2016" name="Nat. Commun.">
        <title>Extremotolerant tardigrade genome and improved radiotolerance of human cultured cells by tardigrade-unique protein.</title>
        <authorList>
            <person name="Hashimoto T."/>
            <person name="Horikawa D.D."/>
            <person name="Saito Y."/>
            <person name="Kuwahara H."/>
            <person name="Kozuka-Hata H."/>
            <person name="Shin-I T."/>
            <person name="Minakuchi Y."/>
            <person name="Ohishi K."/>
            <person name="Motoyama A."/>
            <person name="Aizu T."/>
            <person name="Enomoto A."/>
            <person name="Kondo K."/>
            <person name="Tanaka S."/>
            <person name="Hara Y."/>
            <person name="Koshikawa S."/>
            <person name="Sagara H."/>
            <person name="Miura T."/>
            <person name="Yokobori S."/>
            <person name="Miyagawa K."/>
            <person name="Suzuki Y."/>
            <person name="Kubo T."/>
            <person name="Oyama M."/>
            <person name="Kohara Y."/>
            <person name="Fujiyama A."/>
            <person name="Arakawa K."/>
            <person name="Katayama T."/>
            <person name="Toyoda A."/>
            <person name="Kunieda T."/>
        </authorList>
    </citation>
    <scope>NUCLEOTIDE SEQUENCE [LARGE SCALE GENOMIC DNA]</scope>
    <source>
        <strain evidence="9 10">YOKOZUNA-1</strain>
    </source>
</reference>
<feature type="transmembrane region" description="Helical" evidence="7">
    <location>
        <begin position="376"/>
        <end position="396"/>
    </location>
</feature>
<keyword evidence="3 7" id="KW-0812">Transmembrane</keyword>
<dbReference type="AlphaFoldDB" id="A0A1D1VQ32"/>
<keyword evidence="6 7" id="KW-0472">Membrane</keyword>
<name>A0A1D1VQ32_RAMVA</name>
<evidence type="ECO:0000313" key="10">
    <source>
        <dbReference type="Proteomes" id="UP000186922"/>
    </source>
</evidence>
<dbReference type="GO" id="GO:0033619">
    <property type="term" value="P:membrane protein proteolysis"/>
    <property type="evidence" value="ECO:0007669"/>
    <property type="project" value="TreeGrafter"/>
</dbReference>